<dbReference type="Proteomes" id="UP001597561">
    <property type="component" value="Unassembled WGS sequence"/>
</dbReference>
<evidence type="ECO:0000256" key="1">
    <source>
        <dbReference type="SAM" id="Phobius"/>
    </source>
</evidence>
<keyword evidence="1" id="KW-0472">Membrane</keyword>
<evidence type="ECO:0000313" key="3">
    <source>
        <dbReference type="Proteomes" id="UP001597561"/>
    </source>
</evidence>
<dbReference type="EMBL" id="JBHUPG010000012">
    <property type="protein sequence ID" value="MFD2911696.1"/>
    <property type="molecule type" value="Genomic_DNA"/>
</dbReference>
<keyword evidence="1" id="KW-0812">Transmembrane</keyword>
<sequence length="62" mass="7033">MKPINLLIIVITLMHFSFLVNHSFFDSAYTGIILMTNTILFLVAMITFATVQNAERKKKALS</sequence>
<proteinExistence type="predicted"/>
<name>A0ABW5ZGR7_9BACL</name>
<feature type="transmembrane region" description="Helical" evidence="1">
    <location>
        <begin position="31"/>
        <end position="51"/>
    </location>
</feature>
<feature type="transmembrane region" description="Helical" evidence="1">
    <location>
        <begin position="7"/>
        <end position="25"/>
    </location>
</feature>
<reference evidence="3" key="1">
    <citation type="journal article" date="2019" name="Int. J. Syst. Evol. Microbiol.">
        <title>The Global Catalogue of Microorganisms (GCM) 10K type strain sequencing project: providing services to taxonomists for standard genome sequencing and annotation.</title>
        <authorList>
            <consortium name="The Broad Institute Genomics Platform"/>
            <consortium name="The Broad Institute Genome Sequencing Center for Infectious Disease"/>
            <person name="Wu L."/>
            <person name="Ma J."/>
        </authorList>
    </citation>
    <scope>NUCLEOTIDE SEQUENCE [LARGE SCALE GENOMIC DNA]</scope>
    <source>
        <strain evidence="3">KCTC 13528</strain>
    </source>
</reference>
<accession>A0ABW5ZGR7</accession>
<comment type="caution">
    <text evidence="2">The sequence shown here is derived from an EMBL/GenBank/DDBJ whole genome shotgun (WGS) entry which is preliminary data.</text>
</comment>
<gene>
    <name evidence="2" type="ORF">ACFS5P_07390</name>
</gene>
<dbReference type="RefSeq" id="WP_204729459.1">
    <property type="nucleotide sequence ID" value="NZ_JAFBDK010000008.1"/>
</dbReference>
<evidence type="ECO:0000313" key="2">
    <source>
        <dbReference type="EMBL" id="MFD2911696.1"/>
    </source>
</evidence>
<organism evidence="2 3">
    <name type="scientific">Jeotgalibacillus terrae</name>
    <dbReference type="NCBI Taxonomy" id="587735"/>
    <lineage>
        <taxon>Bacteria</taxon>
        <taxon>Bacillati</taxon>
        <taxon>Bacillota</taxon>
        <taxon>Bacilli</taxon>
        <taxon>Bacillales</taxon>
        <taxon>Caryophanaceae</taxon>
        <taxon>Jeotgalibacillus</taxon>
    </lineage>
</organism>
<protein>
    <submittedName>
        <fullName evidence="2">Uncharacterized protein</fullName>
    </submittedName>
</protein>
<keyword evidence="3" id="KW-1185">Reference proteome</keyword>
<keyword evidence="1" id="KW-1133">Transmembrane helix</keyword>